<accession>A0A1W1BM75</accession>
<dbReference type="AlphaFoldDB" id="A0A1W1BM75"/>
<evidence type="ECO:0000313" key="1">
    <source>
        <dbReference type="EMBL" id="SFV54592.1"/>
    </source>
</evidence>
<protein>
    <submittedName>
        <fullName evidence="1">Uncharacterized protein</fullName>
    </submittedName>
</protein>
<dbReference type="EMBL" id="FPHC01000034">
    <property type="protein sequence ID" value="SFV54592.1"/>
    <property type="molecule type" value="Genomic_DNA"/>
</dbReference>
<proteinExistence type="predicted"/>
<gene>
    <name evidence="1" type="ORF">MNB_SV-6-1702</name>
</gene>
<sequence length="49" mass="5672">MIEACDILKSIDNSSITLINLNLTMDSFIYDDKYYITHASHFTLTQTTR</sequence>
<reference evidence="1" key="1">
    <citation type="submission" date="2016-10" db="EMBL/GenBank/DDBJ databases">
        <authorList>
            <person name="de Groot N.N."/>
        </authorList>
    </citation>
    <scope>NUCLEOTIDE SEQUENCE</scope>
</reference>
<organism evidence="1">
    <name type="scientific">hydrothermal vent metagenome</name>
    <dbReference type="NCBI Taxonomy" id="652676"/>
    <lineage>
        <taxon>unclassified sequences</taxon>
        <taxon>metagenomes</taxon>
        <taxon>ecological metagenomes</taxon>
    </lineage>
</organism>
<name>A0A1W1BM75_9ZZZZ</name>